<evidence type="ECO:0000313" key="1">
    <source>
        <dbReference type="EMBL" id="HJB40740.1"/>
    </source>
</evidence>
<feature type="non-terminal residue" evidence="1">
    <location>
        <position position="79"/>
    </location>
</feature>
<dbReference type="EMBL" id="DWYA01000090">
    <property type="protein sequence ID" value="HJB40740.1"/>
    <property type="molecule type" value="Genomic_DNA"/>
</dbReference>
<proteinExistence type="predicted"/>
<organism evidence="1 2">
    <name type="scientific">Candidatus Ruthenibacterium avium</name>
    <dbReference type="NCBI Taxonomy" id="2838751"/>
    <lineage>
        <taxon>Bacteria</taxon>
        <taxon>Bacillati</taxon>
        <taxon>Bacillota</taxon>
        <taxon>Clostridia</taxon>
        <taxon>Eubacteriales</taxon>
        <taxon>Oscillospiraceae</taxon>
        <taxon>Ruthenibacterium</taxon>
    </lineage>
</organism>
<dbReference type="AlphaFoldDB" id="A0A9D2M3E1"/>
<protein>
    <submittedName>
        <fullName evidence="1">Uncharacterized protein</fullName>
    </submittedName>
</protein>
<dbReference type="Proteomes" id="UP000824209">
    <property type="component" value="Unassembled WGS sequence"/>
</dbReference>
<name>A0A9D2M3E1_9FIRM</name>
<sequence length="79" mass="9077">MKNVVVYIGIMFLPDKNALCQRAFSILESVKDMQNQPVMIGFSNELKPGQIAQTKYDGIPCFELAYPQSTRDWLRSLYD</sequence>
<comment type="caution">
    <text evidence="1">The sequence shown here is derived from an EMBL/GenBank/DDBJ whole genome shotgun (WGS) entry which is preliminary data.</text>
</comment>
<reference evidence="1" key="2">
    <citation type="submission" date="2021-04" db="EMBL/GenBank/DDBJ databases">
        <authorList>
            <person name="Gilroy R."/>
        </authorList>
    </citation>
    <scope>NUCLEOTIDE SEQUENCE</scope>
    <source>
        <strain evidence="1">ChiBcec8-14828</strain>
    </source>
</reference>
<accession>A0A9D2M3E1</accession>
<gene>
    <name evidence="1" type="ORF">H9943_10150</name>
</gene>
<reference evidence="1" key="1">
    <citation type="journal article" date="2021" name="PeerJ">
        <title>Extensive microbial diversity within the chicken gut microbiome revealed by metagenomics and culture.</title>
        <authorList>
            <person name="Gilroy R."/>
            <person name="Ravi A."/>
            <person name="Getino M."/>
            <person name="Pursley I."/>
            <person name="Horton D.L."/>
            <person name="Alikhan N.F."/>
            <person name="Baker D."/>
            <person name="Gharbi K."/>
            <person name="Hall N."/>
            <person name="Watson M."/>
            <person name="Adriaenssens E.M."/>
            <person name="Foster-Nyarko E."/>
            <person name="Jarju S."/>
            <person name="Secka A."/>
            <person name="Antonio M."/>
            <person name="Oren A."/>
            <person name="Chaudhuri R.R."/>
            <person name="La Ragione R."/>
            <person name="Hildebrand F."/>
            <person name="Pallen M.J."/>
        </authorList>
    </citation>
    <scope>NUCLEOTIDE SEQUENCE</scope>
    <source>
        <strain evidence="1">ChiBcec8-14828</strain>
    </source>
</reference>
<evidence type="ECO:0000313" key="2">
    <source>
        <dbReference type="Proteomes" id="UP000824209"/>
    </source>
</evidence>